<name>A0ABR0KHF2_9EURO</name>
<dbReference type="PANTHER" id="PTHR22603">
    <property type="entry name" value="CHOLINE/ETHANOALAMINE KINASE"/>
    <property type="match status" value="1"/>
</dbReference>
<feature type="region of interest" description="Disordered" evidence="2">
    <location>
        <begin position="1"/>
        <end position="111"/>
    </location>
</feature>
<dbReference type="Gene3D" id="3.90.1200.10">
    <property type="match status" value="1"/>
</dbReference>
<dbReference type="Proteomes" id="UP001345013">
    <property type="component" value="Unassembled WGS sequence"/>
</dbReference>
<feature type="compositionally biased region" description="Basic and acidic residues" evidence="2">
    <location>
        <begin position="73"/>
        <end position="89"/>
    </location>
</feature>
<gene>
    <name evidence="4" type="ORF">LTR24_002564</name>
</gene>
<evidence type="ECO:0000259" key="3">
    <source>
        <dbReference type="Pfam" id="PF04428"/>
    </source>
</evidence>
<dbReference type="Pfam" id="PF04428">
    <property type="entry name" value="Choline_kin_N"/>
    <property type="match status" value="1"/>
</dbReference>
<organism evidence="4 5">
    <name type="scientific">Lithohypha guttulata</name>
    <dbReference type="NCBI Taxonomy" id="1690604"/>
    <lineage>
        <taxon>Eukaryota</taxon>
        <taxon>Fungi</taxon>
        <taxon>Dikarya</taxon>
        <taxon>Ascomycota</taxon>
        <taxon>Pezizomycotina</taxon>
        <taxon>Eurotiomycetes</taxon>
        <taxon>Chaetothyriomycetidae</taxon>
        <taxon>Chaetothyriales</taxon>
        <taxon>Trichomeriaceae</taxon>
        <taxon>Lithohypha</taxon>
    </lineage>
</organism>
<evidence type="ECO:0000313" key="5">
    <source>
        <dbReference type="Proteomes" id="UP001345013"/>
    </source>
</evidence>
<dbReference type="InterPro" id="IPR011009">
    <property type="entry name" value="Kinase-like_dom_sf"/>
</dbReference>
<sequence>MSTASDRRVAEASDRANSFKAPDTLTPSEKEVKLFDEPESIEAPSYTDEPSPTLVGQSPKLHRASMSGRKMTGRSERPSLKSLPSDKSKTAQISSFNQGSPEKSTKQADDDDDQALLNQVMQWLQSEKSKRSDGQAGGDVNAQGQGSKRDADQSLDQLERILNKFAGSSLGGTMRAAGRKSMNIGGRRGSLARTLMRGQKSSYNSETDNADAVAVVPHIEASLDNTKTMSYAGGAADTTTEDADKSKEQGHWETFKQDILRLTHTLGLRGWRRLPIEYGNAITVERLSGALTNAVYVVKPPKDYTLMQRSDDQGNIIPIKKQPKELLLRIYGPNVEHLIDRDNELLILRRLAAKNIGPKLLGYFDNGRFEEFLHAKTLQPEDIRDSSTSKSIAKRFRELHDGIDLLESERNAGAFTFANWDKWVDRVEKVMTFLDQQVREEQSGKAPAKSRYTRQGLICGVEWKFFRDAYEKYRAKLIERSGGESGVRERLVFAHNDAQYGNLMMLQPEDKSPLQEPTNQHKRLVVIDFEYANANTRGYEFVNHFTEWCYNYHHPERSFACNVNMYPKPEEQYRFVRAYVMHRPQFAGSVSSTPNLEARDKTNIPDFMLDARAHGSGQGVDYESEERVREKNQEQEIEQLLQETRAWRIACSAQWVAWGIVQAKVPELDEAPRKSRAGAMLDKVKSAMTPWSDPLDEEVKERQEEAKHDRPEGREQEEAHQEGEEDEEEEDFNYLAYAQERAMFFWGDCVQNGIVKEEDLPKAMRPHIKYVKY</sequence>
<keyword evidence="5" id="KW-1185">Reference proteome</keyword>
<dbReference type="InterPro" id="IPR007521">
    <property type="entry name" value="Choline_kin_N"/>
</dbReference>
<reference evidence="4 5" key="1">
    <citation type="submission" date="2023-08" db="EMBL/GenBank/DDBJ databases">
        <title>Black Yeasts Isolated from many extreme environments.</title>
        <authorList>
            <person name="Coleine C."/>
            <person name="Stajich J.E."/>
            <person name="Selbmann L."/>
        </authorList>
    </citation>
    <scope>NUCLEOTIDE SEQUENCE [LARGE SCALE GENOMIC DNA]</scope>
    <source>
        <strain evidence="4 5">CCFEE 5885</strain>
    </source>
</reference>
<evidence type="ECO:0000256" key="1">
    <source>
        <dbReference type="ARBA" id="ARBA00038211"/>
    </source>
</evidence>
<evidence type="ECO:0000313" key="4">
    <source>
        <dbReference type="EMBL" id="KAK5096498.1"/>
    </source>
</evidence>
<feature type="compositionally biased region" description="Basic and acidic residues" evidence="2">
    <location>
        <begin position="697"/>
        <end position="722"/>
    </location>
</feature>
<dbReference type="Gene3D" id="3.30.200.20">
    <property type="entry name" value="Phosphorylase Kinase, domain 1"/>
    <property type="match status" value="1"/>
</dbReference>
<comment type="similarity">
    <text evidence="1">Belongs to the choline/ethanolamine kinase family.</text>
</comment>
<feature type="compositionally biased region" description="Polar residues" evidence="2">
    <location>
        <begin position="90"/>
        <end position="102"/>
    </location>
</feature>
<evidence type="ECO:0000256" key="2">
    <source>
        <dbReference type="SAM" id="MobiDB-lite"/>
    </source>
</evidence>
<dbReference type="PANTHER" id="PTHR22603:SF93">
    <property type="entry name" value="RE24176P"/>
    <property type="match status" value="1"/>
</dbReference>
<dbReference type="EMBL" id="JAVRRG010000022">
    <property type="protein sequence ID" value="KAK5096498.1"/>
    <property type="molecule type" value="Genomic_DNA"/>
</dbReference>
<accession>A0ABR0KHF2</accession>
<proteinExistence type="inferred from homology"/>
<feature type="region of interest" description="Disordered" evidence="2">
    <location>
        <begin position="126"/>
        <end position="151"/>
    </location>
</feature>
<comment type="caution">
    <text evidence="4">The sequence shown here is derived from an EMBL/GenBank/DDBJ whole genome shotgun (WGS) entry which is preliminary data.</text>
</comment>
<feature type="compositionally biased region" description="Basic and acidic residues" evidence="2">
    <location>
        <begin position="1"/>
        <end position="14"/>
    </location>
</feature>
<dbReference type="CDD" id="cd05157">
    <property type="entry name" value="ETNK_euk"/>
    <property type="match status" value="1"/>
</dbReference>
<dbReference type="Pfam" id="PF01633">
    <property type="entry name" value="Choline_kinase"/>
    <property type="match status" value="1"/>
</dbReference>
<feature type="domain" description="Choline kinase N-terminal" evidence="3">
    <location>
        <begin position="208"/>
        <end position="273"/>
    </location>
</feature>
<feature type="region of interest" description="Disordered" evidence="2">
    <location>
        <begin position="672"/>
        <end position="730"/>
    </location>
</feature>
<dbReference type="SUPFAM" id="SSF56112">
    <property type="entry name" value="Protein kinase-like (PK-like)"/>
    <property type="match status" value="1"/>
</dbReference>
<protein>
    <recommendedName>
        <fullName evidence="3">Choline kinase N-terminal domain-containing protein</fullName>
    </recommendedName>
</protein>